<feature type="domain" description="Methyltransferase small" evidence="4">
    <location>
        <begin position="144"/>
        <end position="305"/>
    </location>
</feature>
<dbReference type="InterPro" id="IPR029063">
    <property type="entry name" value="SAM-dependent_MTases_sf"/>
</dbReference>
<evidence type="ECO:0000256" key="2">
    <source>
        <dbReference type="ARBA" id="ARBA00022679"/>
    </source>
</evidence>
<dbReference type="PANTHER" id="PTHR47816:SF4">
    <property type="entry name" value="RIBOSOMAL RNA SMALL SUBUNIT METHYLTRANSFERASE C"/>
    <property type="match status" value="1"/>
</dbReference>
<dbReference type="STRING" id="1229727.Ga0080559_TMP1388"/>
<evidence type="ECO:0000259" key="4">
    <source>
        <dbReference type="Pfam" id="PF05175"/>
    </source>
</evidence>
<protein>
    <submittedName>
        <fullName evidence="5">16S rRNA m(2)G 1207 methyltransferase</fullName>
    </submittedName>
</protein>
<proteinExistence type="predicted"/>
<dbReference type="PRINTS" id="PR00508">
    <property type="entry name" value="S21N4MTFRASE"/>
</dbReference>
<name>A0A1U7D1Z4_9RHOB</name>
<dbReference type="GO" id="GO:0003677">
    <property type="term" value="F:DNA binding"/>
    <property type="evidence" value="ECO:0007669"/>
    <property type="project" value="InterPro"/>
</dbReference>
<dbReference type="GO" id="GO:0008757">
    <property type="term" value="F:S-adenosylmethionine-dependent methyltransferase activity"/>
    <property type="evidence" value="ECO:0007669"/>
    <property type="project" value="InterPro"/>
</dbReference>
<dbReference type="PANTHER" id="PTHR47816">
    <property type="entry name" value="RIBOSOMAL RNA SMALL SUBUNIT METHYLTRANSFERASE C"/>
    <property type="match status" value="1"/>
</dbReference>
<keyword evidence="1 5" id="KW-0489">Methyltransferase</keyword>
<evidence type="ECO:0000313" key="6">
    <source>
        <dbReference type="Proteomes" id="UP000186559"/>
    </source>
</evidence>
<evidence type="ECO:0000256" key="3">
    <source>
        <dbReference type="ARBA" id="ARBA00022691"/>
    </source>
</evidence>
<organism evidence="5 6">
    <name type="scientific">Salipiger profundus</name>
    <dbReference type="NCBI Taxonomy" id="1229727"/>
    <lineage>
        <taxon>Bacteria</taxon>
        <taxon>Pseudomonadati</taxon>
        <taxon>Pseudomonadota</taxon>
        <taxon>Alphaproteobacteria</taxon>
        <taxon>Rhodobacterales</taxon>
        <taxon>Roseobacteraceae</taxon>
        <taxon>Salipiger</taxon>
    </lineage>
</organism>
<dbReference type="InterPro" id="IPR046977">
    <property type="entry name" value="RsmC/RlmG"/>
</dbReference>
<dbReference type="AlphaFoldDB" id="A0A1U7D1Z4"/>
<dbReference type="CDD" id="cd02440">
    <property type="entry name" value="AdoMet_MTases"/>
    <property type="match status" value="1"/>
</dbReference>
<dbReference type="Gene3D" id="3.40.50.150">
    <property type="entry name" value="Vaccinia Virus protein VP39"/>
    <property type="match status" value="2"/>
</dbReference>
<keyword evidence="6" id="KW-1185">Reference proteome</keyword>
<dbReference type="Pfam" id="PF05175">
    <property type="entry name" value="MTS"/>
    <property type="match status" value="1"/>
</dbReference>
<dbReference type="InterPro" id="IPR007848">
    <property type="entry name" value="Small_mtfrase_dom"/>
</dbReference>
<accession>A0A1U7D1Z4</accession>
<dbReference type="GO" id="GO:0032259">
    <property type="term" value="P:methylation"/>
    <property type="evidence" value="ECO:0007669"/>
    <property type="project" value="UniProtKB-KW"/>
</dbReference>
<dbReference type="Proteomes" id="UP000186559">
    <property type="component" value="Chromosome"/>
</dbReference>
<dbReference type="KEGG" id="tpro:Ga0080559_TMP1388"/>
<dbReference type="GO" id="GO:0008170">
    <property type="term" value="F:N-methyltransferase activity"/>
    <property type="evidence" value="ECO:0007669"/>
    <property type="project" value="InterPro"/>
</dbReference>
<evidence type="ECO:0000313" key="5">
    <source>
        <dbReference type="EMBL" id="APX22184.1"/>
    </source>
</evidence>
<evidence type="ECO:0000256" key="1">
    <source>
        <dbReference type="ARBA" id="ARBA00022603"/>
    </source>
</evidence>
<reference evidence="5 6" key="1">
    <citation type="submission" date="2016-03" db="EMBL/GenBank/DDBJ databases">
        <title>Deep-sea bacteria in the southern Pacific.</title>
        <authorList>
            <person name="Tang K."/>
        </authorList>
    </citation>
    <scope>NUCLEOTIDE SEQUENCE [LARGE SCALE GENOMIC DNA]</scope>
    <source>
        <strain evidence="5 6">JLT2016</strain>
    </source>
</reference>
<keyword evidence="3" id="KW-0949">S-adenosyl-L-methionine</keyword>
<keyword evidence="2 5" id="KW-0808">Transferase</keyword>
<gene>
    <name evidence="5" type="ORF">Ga0080559_TMP1388</name>
</gene>
<dbReference type="EMBL" id="CP014796">
    <property type="protein sequence ID" value="APX22184.1"/>
    <property type="molecule type" value="Genomic_DNA"/>
</dbReference>
<sequence length="312" mass="33560">MTLPEEGRILLLGAPGDLVADALPLDRCVVLQHVKPDFDAWERRGVSVTRTPEGPFAAAIVFLPRARDLAEARVAEACAAATGGLIVIDGQKTDGIEPIIKAIKRRVPLLGQVSKAHGKTIWIDATADFADWTRHAEVNAHGHWTAPGVFSADAPDPATEALLAALPDKVGGDVADLGAGWGGLAMGLLKRDKIASLHLVEADATALDCARRNIDDTRARFHWADATTWQPPVLLDAVVMNPPFHVGRKADPALGRAFIAAARRVLKPSGALWLVANRHLPYETALEAHFRNSDEIAGDGRFKILHATRPHR</sequence>
<dbReference type="InterPro" id="IPR001091">
    <property type="entry name" value="RM_Methyltransferase"/>
</dbReference>
<dbReference type="SUPFAM" id="SSF53335">
    <property type="entry name" value="S-adenosyl-L-methionine-dependent methyltransferases"/>
    <property type="match status" value="1"/>
</dbReference>